<proteinExistence type="inferred from homology"/>
<dbReference type="OrthoDB" id="1725934at2759"/>
<name>A0A409YPB7_9AGAR</name>
<dbReference type="InterPro" id="IPR040115">
    <property type="entry name" value="Lnp"/>
</dbReference>
<reference evidence="4 5" key="1">
    <citation type="journal article" date="2018" name="Evol. Lett.">
        <title>Horizontal gene cluster transfer increased hallucinogenic mushroom diversity.</title>
        <authorList>
            <person name="Reynolds H.T."/>
            <person name="Vijayakumar V."/>
            <person name="Gluck-Thaler E."/>
            <person name="Korotkin H.B."/>
            <person name="Matheny P.B."/>
            <person name="Slot J.C."/>
        </authorList>
    </citation>
    <scope>NUCLEOTIDE SEQUENCE [LARGE SCALE GENOMIC DNA]</scope>
    <source>
        <strain evidence="4 5">2629</strain>
    </source>
</reference>
<comment type="domain">
    <text evidence="1">The C4-type zinc finger motif is necessary both for its ER three-way tubular junction localization and formation.</text>
</comment>
<dbReference type="AlphaFoldDB" id="A0A409YPB7"/>
<dbReference type="PANTHER" id="PTHR22166">
    <property type="entry name" value="ENDOPLASMIC RETICULUM JUNCTION FORMATION PROTEIN LUNAPARK"/>
    <property type="match status" value="1"/>
</dbReference>
<keyword evidence="1" id="KW-1133">Transmembrane helix</keyword>
<accession>A0A409YPB7</accession>
<comment type="similarity">
    <text evidence="1">Belongs to the lunapark family.</text>
</comment>
<comment type="caution">
    <text evidence="4">The sequence shown here is derived from an EMBL/GenBank/DDBJ whole genome shotgun (WGS) entry which is preliminary data.</text>
</comment>
<dbReference type="GO" id="GO:0008270">
    <property type="term" value="F:zinc ion binding"/>
    <property type="evidence" value="ECO:0007669"/>
    <property type="project" value="UniProtKB-KW"/>
</dbReference>
<feature type="compositionally biased region" description="Low complexity" evidence="2">
    <location>
        <begin position="302"/>
        <end position="320"/>
    </location>
</feature>
<dbReference type="PANTHER" id="PTHR22166:SF12">
    <property type="entry name" value="ENDOPLASMIC RETICULUM JUNCTION FORMATION PROTEIN LUNAPARK"/>
    <property type="match status" value="1"/>
</dbReference>
<feature type="region of interest" description="Disordered" evidence="2">
    <location>
        <begin position="276"/>
        <end position="352"/>
    </location>
</feature>
<feature type="transmembrane region" description="Helical" evidence="1">
    <location>
        <begin position="45"/>
        <end position="65"/>
    </location>
</feature>
<dbReference type="Pfam" id="PF10058">
    <property type="entry name" value="Zn_ribbon_10"/>
    <property type="match status" value="1"/>
</dbReference>
<evidence type="ECO:0000256" key="2">
    <source>
        <dbReference type="SAM" id="MobiDB-lite"/>
    </source>
</evidence>
<evidence type="ECO:0000256" key="1">
    <source>
        <dbReference type="RuleBase" id="RU367073"/>
    </source>
</evidence>
<feature type="domain" description="Lunapark zinc ribbon" evidence="3">
    <location>
        <begin position="215"/>
        <end position="271"/>
    </location>
</feature>
<dbReference type="EMBL" id="NHTK01000884">
    <property type="protein sequence ID" value="PPR04846.1"/>
    <property type="molecule type" value="Genomic_DNA"/>
</dbReference>
<evidence type="ECO:0000259" key="3">
    <source>
        <dbReference type="Pfam" id="PF10058"/>
    </source>
</evidence>
<dbReference type="GO" id="GO:0098826">
    <property type="term" value="C:endoplasmic reticulum tubular network membrane"/>
    <property type="evidence" value="ECO:0007669"/>
    <property type="project" value="UniProtKB-UniRule"/>
</dbReference>
<dbReference type="InParanoid" id="A0A409YPB7"/>
<dbReference type="GO" id="GO:0071788">
    <property type="term" value="P:endoplasmic reticulum tubular network maintenance"/>
    <property type="evidence" value="ECO:0007669"/>
    <property type="project" value="UniProtKB-UniRule"/>
</dbReference>
<comment type="function">
    <text evidence="1">Plays a role in determining ER morphology.</text>
</comment>
<gene>
    <name evidence="4" type="ORF">CVT24_007234</name>
</gene>
<organism evidence="4 5">
    <name type="scientific">Panaeolus cyanescens</name>
    <dbReference type="NCBI Taxonomy" id="181874"/>
    <lineage>
        <taxon>Eukaryota</taxon>
        <taxon>Fungi</taxon>
        <taxon>Dikarya</taxon>
        <taxon>Basidiomycota</taxon>
        <taxon>Agaricomycotina</taxon>
        <taxon>Agaricomycetes</taxon>
        <taxon>Agaricomycetidae</taxon>
        <taxon>Agaricales</taxon>
        <taxon>Agaricineae</taxon>
        <taxon>Galeropsidaceae</taxon>
        <taxon>Panaeolus</taxon>
    </lineage>
</organism>
<feature type="transmembrane region" description="Helical" evidence="1">
    <location>
        <begin position="85"/>
        <end position="105"/>
    </location>
</feature>
<keyword evidence="1" id="KW-0863">Zinc-finger</keyword>
<feature type="region of interest" description="Disordered" evidence="2">
    <location>
        <begin position="156"/>
        <end position="195"/>
    </location>
</feature>
<keyword evidence="1" id="KW-0862">Zinc</keyword>
<dbReference type="STRING" id="181874.A0A409YPB7"/>
<keyword evidence="1" id="KW-0256">Endoplasmic reticulum</keyword>
<evidence type="ECO:0000313" key="4">
    <source>
        <dbReference type="EMBL" id="PPR04846.1"/>
    </source>
</evidence>
<sequence>MSFLRSLFAKKGEEDYETVLSNLANEVEKRQIHLSEIRLRERRSTLVVTLYTLAAWIAYVSAWYMEFLPSLQGMQYVSSRGVERAIHTFPVIVGPILVLFIRRVVQIWYKRKGDAEEKALKELMKRRRDKVEEIKKKTNYYTTRDLLQKYDEPTQVGTPLRQRFPPGQIPATPQQRPLAPGTARPNQTPGPSAGLQAHLNPTTPSFPVAPPRKQWYDKLADAILGDDDPGFASPASRYALICEKCFAHNGLVREDMWEQSQYVCPKCGHFNMSVKAKRERQRQNLSANSTPNTSPQHNSHLSPGSHAGSASRSPSPSASPNVSIEHDADLPEVDGAETIPMDVDTSTDSIST</sequence>
<evidence type="ECO:0000313" key="5">
    <source>
        <dbReference type="Proteomes" id="UP000284842"/>
    </source>
</evidence>
<dbReference type="Proteomes" id="UP000284842">
    <property type="component" value="Unassembled WGS sequence"/>
</dbReference>
<feature type="compositionally biased region" description="Polar residues" evidence="2">
    <location>
        <begin position="283"/>
        <end position="301"/>
    </location>
</feature>
<comment type="subcellular location">
    <subcellularLocation>
        <location evidence="1">Endoplasmic reticulum membrane</location>
        <topology evidence="1">Multi-pass membrane protein</topology>
    </subcellularLocation>
</comment>
<dbReference type="FunCoup" id="A0A409YPB7">
    <property type="interactions" value="57"/>
</dbReference>
<keyword evidence="1" id="KW-0472">Membrane</keyword>
<dbReference type="InterPro" id="IPR019273">
    <property type="entry name" value="Lunapark_Znf"/>
</dbReference>
<keyword evidence="1" id="KW-0812">Transmembrane</keyword>
<keyword evidence="5" id="KW-1185">Reference proteome</keyword>
<keyword evidence="1" id="KW-0479">Metal-binding</keyword>
<dbReference type="GO" id="GO:1903373">
    <property type="term" value="P:positive regulation of endoplasmic reticulum tubular network organization"/>
    <property type="evidence" value="ECO:0007669"/>
    <property type="project" value="UniProtKB-UniRule"/>
</dbReference>
<protein>
    <recommendedName>
        <fullName evidence="1">Endoplasmic reticulum junction formation protein lunapark</fullName>
    </recommendedName>
</protein>